<accession>A0A1G2F3W7</accession>
<organism evidence="1 2">
    <name type="scientific">Candidatus Portnoybacteria bacterium RBG_13_40_8</name>
    <dbReference type="NCBI Taxonomy" id="1801990"/>
    <lineage>
        <taxon>Bacteria</taxon>
        <taxon>Candidatus Portnoyibacteriota</taxon>
    </lineage>
</organism>
<evidence type="ECO:0000313" key="2">
    <source>
        <dbReference type="Proteomes" id="UP000177810"/>
    </source>
</evidence>
<dbReference type="InterPro" id="IPR007405">
    <property type="entry name" value="Phage_KVP40_Orf299"/>
</dbReference>
<comment type="caution">
    <text evidence="1">The sequence shown here is derived from an EMBL/GenBank/DDBJ whole genome shotgun (WGS) entry which is preliminary data.</text>
</comment>
<gene>
    <name evidence="1" type="ORF">A2V69_00840</name>
</gene>
<protein>
    <submittedName>
        <fullName evidence="1">Uncharacterized protein</fullName>
    </submittedName>
</protein>
<proteinExistence type="predicted"/>
<evidence type="ECO:0000313" key="1">
    <source>
        <dbReference type="EMBL" id="OGZ32729.1"/>
    </source>
</evidence>
<dbReference type="Proteomes" id="UP000177810">
    <property type="component" value="Unassembled WGS sequence"/>
</dbReference>
<dbReference type="EMBL" id="MHMT01000014">
    <property type="protein sequence ID" value="OGZ32729.1"/>
    <property type="molecule type" value="Genomic_DNA"/>
</dbReference>
<name>A0A1G2F3W7_9BACT</name>
<dbReference type="PANTHER" id="PTHR39961">
    <property type="entry name" value="HYPOTHETICAL CYTOSOLIC PROTEIN"/>
    <property type="match status" value="1"/>
</dbReference>
<dbReference type="Pfam" id="PF04308">
    <property type="entry name" value="RNaseH_like"/>
    <property type="match status" value="1"/>
</dbReference>
<dbReference type="AlphaFoldDB" id="A0A1G2F3W7"/>
<dbReference type="PANTHER" id="PTHR39961:SF1">
    <property type="entry name" value="DUF458 DOMAIN-CONTAINING PROTEIN"/>
    <property type="match status" value="1"/>
</dbReference>
<dbReference type="STRING" id="1801990.A2V69_00840"/>
<sequence>MNLEDIKNLIKEGIFHSPSKGVLDLGEVIIELINYKKEDPGAKYKIVVGTDSEVREKGIEFVCVVAVHRIGRGGRYFWSRIYEEKKLDLRSRIYQEAVISLGLAGALLEKELELREFKIDMGQSITDIFKTLENDSNGLVGEIIFSNELEIHVDIGQNGPTREMIKEIVGMIKGSGFFVKIKPEAFAAATLADKHL</sequence>
<reference evidence="1 2" key="1">
    <citation type="journal article" date="2016" name="Nat. Commun.">
        <title>Thousands of microbial genomes shed light on interconnected biogeochemical processes in an aquifer system.</title>
        <authorList>
            <person name="Anantharaman K."/>
            <person name="Brown C.T."/>
            <person name="Hug L.A."/>
            <person name="Sharon I."/>
            <person name="Castelle C.J."/>
            <person name="Probst A.J."/>
            <person name="Thomas B.C."/>
            <person name="Singh A."/>
            <person name="Wilkins M.J."/>
            <person name="Karaoz U."/>
            <person name="Brodie E.L."/>
            <person name="Williams K.H."/>
            <person name="Hubbard S.S."/>
            <person name="Banfield J.F."/>
        </authorList>
    </citation>
    <scope>NUCLEOTIDE SEQUENCE [LARGE SCALE GENOMIC DNA]</scope>
</reference>